<proteinExistence type="predicted"/>
<dbReference type="KEGG" id="bmu:Bmul_5657"/>
<evidence type="ECO:0000313" key="1">
    <source>
        <dbReference type="EMBL" id="BAG47663.1"/>
    </source>
</evidence>
<dbReference type="KEGG" id="bmj:BMULJ_05854"/>
<protein>
    <submittedName>
        <fullName evidence="1">Uncharacterized protein</fullName>
    </submittedName>
</protein>
<dbReference type="HOGENOM" id="CLU_2178864_0_0_4"/>
<name>A0A0H3KZ02_BURM1</name>
<organism evidence="1 2">
    <name type="scientific">Burkholderia multivorans (strain ATCC 17616 / 249)</name>
    <dbReference type="NCBI Taxonomy" id="395019"/>
    <lineage>
        <taxon>Bacteria</taxon>
        <taxon>Pseudomonadati</taxon>
        <taxon>Pseudomonadota</taxon>
        <taxon>Betaproteobacteria</taxon>
        <taxon>Burkholderiales</taxon>
        <taxon>Burkholderiaceae</taxon>
        <taxon>Burkholderia</taxon>
        <taxon>Burkholderia cepacia complex</taxon>
    </lineage>
</organism>
<sequence length="108" mass="12008">MTDTLRLSAFALPPTFPPESVPDACTCFVRECVPGLTKRQLLARTRARGWAPAWRPLAHLVREGFEAFAFDLIVDGTRVPVIAWMQRAGKDVGCVSVATRDPRQLPLF</sequence>
<accession>A0A0H3KZ02</accession>
<reference evidence="1 2" key="1">
    <citation type="submission" date="2007-04" db="EMBL/GenBank/DDBJ databases">
        <title>Complete genome sequence of Burkholderia multivorans ATCC 17616.</title>
        <authorList>
            <person name="Ohtsubo Y."/>
            <person name="Yamashita A."/>
            <person name="Kurokawa K."/>
            <person name="Takami H."/>
            <person name="Yuhara S."/>
            <person name="Nishiyama E."/>
            <person name="Endo R."/>
            <person name="Miyazaki R."/>
            <person name="Ono A."/>
            <person name="Yano K."/>
            <person name="Ito M."/>
            <person name="Sota M."/>
            <person name="Yuji N."/>
            <person name="Hattori M."/>
            <person name="Tsuda M."/>
        </authorList>
    </citation>
    <scope>NUCLEOTIDE SEQUENCE [LARGE SCALE GENOMIC DNA]</scope>
    <source>
        <strain evidence="2">ATCC 17616 / 249</strain>
    </source>
</reference>
<dbReference type="AlphaFoldDB" id="A0A0H3KZ02"/>
<gene>
    <name evidence="1" type="ordered locus">BMULJ_05854</name>
</gene>
<dbReference type="EMBL" id="AP009387">
    <property type="protein sequence ID" value="BAG47663.1"/>
    <property type="molecule type" value="Genomic_DNA"/>
</dbReference>
<dbReference type="Proteomes" id="UP000008815">
    <property type="component" value="Chromosome 3"/>
</dbReference>
<evidence type="ECO:0000313" key="2">
    <source>
        <dbReference type="Proteomes" id="UP000008815"/>
    </source>
</evidence>
<keyword evidence="2" id="KW-1185">Reference proteome</keyword>